<feature type="domain" description="Extradiol ring-cleavage dioxygenase class III enzyme subunit B" evidence="6">
    <location>
        <begin position="45"/>
        <end position="223"/>
    </location>
</feature>
<evidence type="ECO:0000256" key="2">
    <source>
        <dbReference type="ARBA" id="ARBA00007581"/>
    </source>
</evidence>
<gene>
    <name evidence="7" type="ordered locus">Mboo_1138</name>
</gene>
<accession>A7I7E5</accession>
<dbReference type="InterPro" id="IPR014436">
    <property type="entry name" value="Extradiol_dOase_DODA"/>
</dbReference>
<dbReference type="GO" id="GO:0016702">
    <property type="term" value="F:oxidoreductase activity, acting on single donors with incorporation of molecular oxygen, incorporation of two atoms of oxygen"/>
    <property type="evidence" value="ECO:0007669"/>
    <property type="project" value="UniProtKB-ARBA"/>
</dbReference>
<dbReference type="SUPFAM" id="SSF53213">
    <property type="entry name" value="LigB-like"/>
    <property type="match status" value="1"/>
</dbReference>
<dbReference type="GO" id="GO:0008270">
    <property type="term" value="F:zinc ion binding"/>
    <property type="evidence" value="ECO:0007669"/>
    <property type="project" value="InterPro"/>
</dbReference>
<dbReference type="eggNOG" id="arCOG01730">
    <property type="taxonomic scope" value="Archaea"/>
</dbReference>
<dbReference type="InterPro" id="IPR004183">
    <property type="entry name" value="Xdiol_dOase_suB"/>
</dbReference>
<evidence type="ECO:0000256" key="4">
    <source>
        <dbReference type="ARBA" id="ARBA00022833"/>
    </source>
</evidence>
<evidence type="ECO:0000256" key="5">
    <source>
        <dbReference type="ARBA" id="ARBA00023002"/>
    </source>
</evidence>
<evidence type="ECO:0000259" key="6">
    <source>
        <dbReference type="Pfam" id="PF02900"/>
    </source>
</evidence>
<dbReference type="GO" id="GO:0008198">
    <property type="term" value="F:ferrous iron binding"/>
    <property type="evidence" value="ECO:0007669"/>
    <property type="project" value="InterPro"/>
</dbReference>
<dbReference type="HOGENOM" id="CLU_046582_2_0_2"/>
<dbReference type="GeneID" id="5411585"/>
<evidence type="ECO:0000313" key="7">
    <source>
        <dbReference type="EMBL" id="ABS55656.1"/>
    </source>
</evidence>
<proteinExistence type="inferred from homology"/>
<evidence type="ECO:0000256" key="1">
    <source>
        <dbReference type="ARBA" id="ARBA00001947"/>
    </source>
</evidence>
<dbReference type="PANTHER" id="PTHR30096">
    <property type="entry name" value="4,5-DOPA DIOXYGENASE EXTRADIOL-LIKE PROTEIN"/>
    <property type="match status" value="1"/>
</dbReference>
<dbReference type="PANTHER" id="PTHR30096:SF0">
    <property type="entry name" value="4,5-DOPA DIOXYGENASE EXTRADIOL-LIKE PROTEIN"/>
    <property type="match status" value="1"/>
</dbReference>
<dbReference type="RefSeq" id="WP_012106683.1">
    <property type="nucleotide sequence ID" value="NC_009712.1"/>
</dbReference>
<keyword evidence="8" id="KW-1185">Reference proteome</keyword>
<reference evidence="8" key="1">
    <citation type="journal article" date="2015" name="Microbiology">
        <title>Genome of Methanoregula boonei 6A8 reveals adaptations to oligotrophic peatland environments.</title>
        <authorList>
            <person name="Braeuer S."/>
            <person name="Cadillo-Quiroz H."/>
            <person name="Kyrpides N."/>
            <person name="Woyke T."/>
            <person name="Goodwin L."/>
            <person name="Detter C."/>
            <person name="Podell S."/>
            <person name="Yavitt J.B."/>
            <person name="Zinder S.H."/>
        </authorList>
    </citation>
    <scope>NUCLEOTIDE SEQUENCE [LARGE SCALE GENOMIC DNA]</scope>
    <source>
        <strain evidence="8">DSM 21154 / JCM 14090 / 6A8</strain>
    </source>
</reference>
<evidence type="ECO:0000313" key="8">
    <source>
        <dbReference type="Proteomes" id="UP000002408"/>
    </source>
</evidence>
<dbReference type="Proteomes" id="UP000002408">
    <property type="component" value="Chromosome"/>
</dbReference>
<name>A7I7E5_METB6</name>
<keyword evidence="5" id="KW-0560">Oxidoreductase</keyword>
<keyword evidence="3" id="KW-0479">Metal-binding</keyword>
<evidence type="ECO:0000256" key="3">
    <source>
        <dbReference type="ARBA" id="ARBA00022723"/>
    </source>
</evidence>
<dbReference type="Gene3D" id="3.40.830.10">
    <property type="entry name" value="LigB-like"/>
    <property type="match status" value="1"/>
</dbReference>
<keyword evidence="7" id="KW-0223">Dioxygenase</keyword>
<dbReference type="EMBL" id="CP000780">
    <property type="protein sequence ID" value="ABS55656.1"/>
    <property type="molecule type" value="Genomic_DNA"/>
</dbReference>
<comment type="similarity">
    <text evidence="2">Belongs to the DODA-type extradiol aromatic ring-opening dioxygenase family.</text>
</comment>
<dbReference type="STRING" id="456442.Mboo_1138"/>
<keyword evidence="4" id="KW-0862">Zinc</keyword>
<dbReference type="CDD" id="cd07363">
    <property type="entry name" value="45_DOPA_Dioxygenase"/>
    <property type="match status" value="1"/>
</dbReference>
<dbReference type="PIRSF" id="PIRSF006157">
    <property type="entry name" value="Doxgns_DODA"/>
    <property type="match status" value="1"/>
</dbReference>
<dbReference type="AlphaFoldDB" id="A7I7E5"/>
<sequence length="273" mass="30385">MTSPHDHPAEKKMPVLFIGHGSPMNMVLDNRFTRHLAALGASLPRPKAILVISAHWLADGSYVTCTDRPRMIYDFYGFPGELYHVQYGCPGAPSPAQRTVESSGGAIRCDQSWGIDHAGYSILKYMFPNADIPVFEMSLDYAFGDRHPKPIAYHYTLAQKLAPLREQGVLIIGSGNIVHNLGLVDFADMDAAPPAWAVEADAWMRDRIIAGEHRKLFTYPWEGGSAASRAVPTLDHYLPMIYALALQEKEENVRFTFEGFQNGSLSMRSFRIG</sequence>
<dbReference type="NCBIfam" id="NF007914">
    <property type="entry name" value="PRK10628.1"/>
    <property type="match status" value="1"/>
</dbReference>
<organism evidence="7 8">
    <name type="scientific">Methanoregula boonei (strain DSM 21154 / JCM 14090 / 6A8)</name>
    <dbReference type="NCBI Taxonomy" id="456442"/>
    <lineage>
        <taxon>Archaea</taxon>
        <taxon>Methanobacteriati</taxon>
        <taxon>Methanobacteriota</taxon>
        <taxon>Stenosarchaea group</taxon>
        <taxon>Methanomicrobia</taxon>
        <taxon>Methanomicrobiales</taxon>
        <taxon>Methanoregulaceae</taxon>
        <taxon>Methanoregula</taxon>
    </lineage>
</organism>
<dbReference type="KEGG" id="mbn:Mboo_1138"/>
<dbReference type="Pfam" id="PF02900">
    <property type="entry name" value="LigB"/>
    <property type="match status" value="1"/>
</dbReference>
<protein>
    <submittedName>
        <fullName evidence="7">Extradiol ring-cleavage dioxygenase, class III enzyme, subunit B</fullName>
    </submittedName>
</protein>
<comment type="cofactor">
    <cofactor evidence="1">
        <name>Zn(2+)</name>
        <dbReference type="ChEBI" id="CHEBI:29105"/>
    </cofactor>
</comment>